<comment type="caution">
    <text evidence="1">The sequence shown here is derived from an EMBL/GenBank/DDBJ whole genome shotgun (WGS) entry which is preliminary data.</text>
</comment>
<dbReference type="Proteomes" id="UP000176404">
    <property type="component" value="Unassembled WGS sequence"/>
</dbReference>
<sequence length="78" mass="9353">MSRYIHLNPATSFEMSLDNLKNLNITSLPFYMNNIQNNMIKIEPILKLIGSPEKYWQFLENQLDYQRKLNKIKHLILD</sequence>
<evidence type="ECO:0000313" key="1">
    <source>
        <dbReference type="EMBL" id="OGM60783.1"/>
    </source>
</evidence>
<protein>
    <submittedName>
        <fullName evidence="1">Uncharacterized protein</fullName>
    </submittedName>
</protein>
<dbReference type="EMBL" id="MGHD01000003">
    <property type="protein sequence ID" value="OGM60783.1"/>
    <property type="molecule type" value="Genomic_DNA"/>
</dbReference>
<proteinExistence type="predicted"/>
<gene>
    <name evidence="1" type="ORF">A2892_01940</name>
</gene>
<accession>A0A1F8B9S3</accession>
<name>A0A1F8B9S3_9BACT</name>
<reference evidence="1 2" key="1">
    <citation type="journal article" date="2016" name="Nat. Commun.">
        <title>Thousands of microbial genomes shed light on interconnected biogeochemical processes in an aquifer system.</title>
        <authorList>
            <person name="Anantharaman K."/>
            <person name="Brown C.T."/>
            <person name="Hug L.A."/>
            <person name="Sharon I."/>
            <person name="Castelle C.J."/>
            <person name="Probst A.J."/>
            <person name="Thomas B.C."/>
            <person name="Singh A."/>
            <person name="Wilkins M.J."/>
            <person name="Karaoz U."/>
            <person name="Brodie E.L."/>
            <person name="Williams K.H."/>
            <person name="Hubbard S.S."/>
            <person name="Banfield J.F."/>
        </authorList>
    </citation>
    <scope>NUCLEOTIDE SEQUENCE [LARGE SCALE GENOMIC DNA]</scope>
</reference>
<dbReference type="AlphaFoldDB" id="A0A1F8B9S3"/>
<organism evidence="1 2">
    <name type="scientific">Candidatus Woesebacteria bacterium RIFCSPLOWO2_01_FULL_39_10b</name>
    <dbReference type="NCBI Taxonomy" id="1802517"/>
    <lineage>
        <taxon>Bacteria</taxon>
        <taxon>Candidatus Woeseibacteriota</taxon>
    </lineage>
</organism>
<evidence type="ECO:0000313" key="2">
    <source>
        <dbReference type="Proteomes" id="UP000176404"/>
    </source>
</evidence>